<keyword evidence="1" id="KW-0233">DNA recombination</keyword>
<dbReference type="AlphaFoldDB" id="A0A0G1RL79"/>
<dbReference type="Pfam" id="PF13936">
    <property type="entry name" value="HTH_38"/>
    <property type="match status" value="1"/>
</dbReference>
<gene>
    <name evidence="3" type="ORF">UX31_C0015G0001</name>
</gene>
<dbReference type="InterPro" id="IPR001584">
    <property type="entry name" value="Integrase_cat-core"/>
</dbReference>
<proteinExistence type="predicted"/>
<evidence type="ECO:0000256" key="1">
    <source>
        <dbReference type="ARBA" id="ARBA00023172"/>
    </source>
</evidence>
<dbReference type="GO" id="GO:0032196">
    <property type="term" value="P:transposition"/>
    <property type="evidence" value="ECO:0007669"/>
    <property type="project" value="TreeGrafter"/>
</dbReference>
<dbReference type="PROSITE" id="PS50994">
    <property type="entry name" value="INTEGRASE"/>
    <property type="match status" value="1"/>
</dbReference>
<dbReference type="PANTHER" id="PTHR10948">
    <property type="entry name" value="TRANSPOSASE"/>
    <property type="match status" value="1"/>
</dbReference>
<reference evidence="3 4" key="1">
    <citation type="journal article" date="2015" name="Nature">
        <title>rRNA introns, odd ribosomes, and small enigmatic genomes across a large radiation of phyla.</title>
        <authorList>
            <person name="Brown C.T."/>
            <person name="Hug L.A."/>
            <person name="Thomas B.C."/>
            <person name="Sharon I."/>
            <person name="Castelle C.J."/>
            <person name="Singh A."/>
            <person name="Wilkins M.J."/>
            <person name="Williams K.H."/>
            <person name="Banfield J.F."/>
        </authorList>
    </citation>
    <scope>NUCLEOTIDE SEQUENCE [LARGE SCALE GENOMIC DNA]</scope>
</reference>
<dbReference type="GO" id="GO:0004803">
    <property type="term" value="F:transposase activity"/>
    <property type="evidence" value="ECO:0007669"/>
    <property type="project" value="TreeGrafter"/>
</dbReference>
<dbReference type="Gene3D" id="3.30.420.10">
    <property type="entry name" value="Ribonuclease H-like superfamily/Ribonuclease H"/>
    <property type="match status" value="1"/>
</dbReference>
<dbReference type="NCBIfam" id="NF033563">
    <property type="entry name" value="transpos_IS30"/>
    <property type="match status" value="1"/>
</dbReference>
<dbReference type="InterPro" id="IPR036388">
    <property type="entry name" value="WH-like_DNA-bd_sf"/>
</dbReference>
<name>A0A0G1RL79_9BACT</name>
<dbReference type="GO" id="GO:0005829">
    <property type="term" value="C:cytosol"/>
    <property type="evidence" value="ECO:0007669"/>
    <property type="project" value="TreeGrafter"/>
</dbReference>
<dbReference type="InterPro" id="IPR053392">
    <property type="entry name" value="Transposase_IS30-like"/>
</dbReference>
<dbReference type="Gene3D" id="1.10.10.10">
    <property type="entry name" value="Winged helix-like DNA-binding domain superfamily/Winged helix DNA-binding domain"/>
    <property type="match status" value="1"/>
</dbReference>
<evidence type="ECO:0000313" key="4">
    <source>
        <dbReference type="Proteomes" id="UP000034107"/>
    </source>
</evidence>
<dbReference type="PANTHER" id="PTHR10948:SF23">
    <property type="entry name" value="TRANSPOSASE INSI FOR INSERTION SEQUENCE ELEMENT IS30A-RELATED"/>
    <property type="match status" value="1"/>
</dbReference>
<dbReference type="Proteomes" id="UP000034107">
    <property type="component" value="Unassembled WGS sequence"/>
</dbReference>
<dbReference type="InterPro" id="IPR036397">
    <property type="entry name" value="RNaseH_sf"/>
</dbReference>
<dbReference type="GO" id="GO:0015074">
    <property type="term" value="P:DNA integration"/>
    <property type="evidence" value="ECO:0007669"/>
    <property type="project" value="InterPro"/>
</dbReference>
<evidence type="ECO:0000259" key="2">
    <source>
        <dbReference type="PROSITE" id="PS50994"/>
    </source>
</evidence>
<dbReference type="GO" id="GO:0006310">
    <property type="term" value="P:DNA recombination"/>
    <property type="evidence" value="ECO:0007669"/>
    <property type="project" value="UniProtKB-KW"/>
</dbReference>
<organism evidence="3 4">
    <name type="scientific">Candidatus Nomurabacteria bacterium GW2011_GWA1_46_11</name>
    <dbReference type="NCBI Taxonomy" id="1618732"/>
    <lineage>
        <taxon>Bacteria</taxon>
        <taxon>Candidatus Nomuraibacteriota</taxon>
    </lineage>
</organism>
<dbReference type="GO" id="GO:0003676">
    <property type="term" value="F:nucleic acid binding"/>
    <property type="evidence" value="ECO:0007669"/>
    <property type="project" value="InterPro"/>
</dbReference>
<accession>A0A0G1RL79</accession>
<dbReference type="InterPro" id="IPR025246">
    <property type="entry name" value="IS30-like_HTH"/>
</dbReference>
<feature type="domain" description="Integrase catalytic" evidence="2">
    <location>
        <begin position="155"/>
        <end position="325"/>
    </location>
</feature>
<protein>
    <submittedName>
        <fullName evidence="3">Transposase for insertion sequence element IS4351</fullName>
    </submittedName>
</protein>
<sequence>MTHHKLSETERDLLAIWKAQGTSNKECARRLSRHPSTIGRELTRNRLNEERYVAIYAQTKAQSREKQVAYSKPQLKNSDIFTYVTGHLEMGWSPDQISGRLGYEHPGDDHWQITAETIYRWIYQPKQMKGKHPWYEYLRRKQKRRVKYQGRKAHSSQIPDRVSISQRGTLANLRLEFGNWEGDTVEGLAHRNGVHTEAERMSRKILAAKIDSITSIQTTTVQEQLFARYPPFARKSTTLDNGKENHQHTRLHQLSMKTYFAHPYSSFERGTNEHGNWHLRYYFPKGTDFTTVSEEELQDVVEEINNRPRKILGYKTANERFTELLTGVAIDY</sequence>
<dbReference type="InterPro" id="IPR051917">
    <property type="entry name" value="Transposase-Integrase"/>
</dbReference>
<dbReference type="InterPro" id="IPR012337">
    <property type="entry name" value="RNaseH-like_sf"/>
</dbReference>
<evidence type="ECO:0000313" key="3">
    <source>
        <dbReference type="EMBL" id="KKU21675.1"/>
    </source>
</evidence>
<dbReference type="EMBL" id="LCLS01000015">
    <property type="protein sequence ID" value="KKU21675.1"/>
    <property type="molecule type" value="Genomic_DNA"/>
</dbReference>
<dbReference type="SUPFAM" id="SSF53098">
    <property type="entry name" value="Ribonuclease H-like"/>
    <property type="match status" value="1"/>
</dbReference>
<comment type="caution">
    <text evidence="3">The sequence shown here is derived from an EMBL/GenBank/DDBJ whole genome shotgun (WGS) entry which is preliminary data.</text>
</comment>